<comment type="catalytic activity">
    <reaction evidence="1">
        <text>ATP + protein L-histidine = ADP + protein N-phospho-L-histidine.</text>
        <dbReference type="EC" id="2.7.13.3"/>
    </reaction>
</comment>
<dbReference type="Proteomes" id="UP001337723">
    <property type="component" value="Chromosome"/>
</dbReference>
<proteinExistence type="predicted"/>
<dbReference type="SMART" id="SM00387">
    <property type="entry name" value="HATPase_c"/>
    <property type="match status" value="1"/>
</dbReference>
<evidence type="ECO:0000256" key="11">
    <source>
        <dbReference type="ARBA" id="ARBA00022840"/>
    </source>
</evidence>
<sequence length="432" mass="47455">MDFGWLKRVLPRGLYGRAALILLVPVVTLQIVVSGQILQRYFRDVAAQMTTALVLDLDLLRSRMAEGEPVEALAEALEIGIAPAPDGTLTDRRLFYDLTGAEAIRVLHRDLPGLIAVDLVSDERFPAVILRAGDEIVSLSVSRRRLSASNPHQLLVLMVFFGLFMTWVAYIFLRNQLKPIRRLAEASEAFGKGQLIEYNPSGATEVRSAGRAFLDMRGRIEAMIDQRTLMLSGVSHDLRTPLTRMKLGLSMLEAEPEVTALMRDVEEMEALLETFLDFARGEALDDPTPTDPVALARQIVEDAGRIGGEIALVAPERSGRILLRPQAVRRCLSNLVSNALRYGEKARLTVVLSDRAIRFTVEDDGPGIPPERRAEALKPFARLDAARNQDKGSGVGLGLAIARDIAQRHGGSLSLTESAEMGGLRVDLVLPR</sequence>
<keyword evidence="5" id="KW-0997">Cell inner membrane</keyword>
<accession>A0AA48HCD2</accession>
<dbReference type="SUPFAM" id="SSF55874">
    <property type="entry name" value="ATPase domain of HSP90 chaperone/DNA topoisomerase II/histidine kinase"/>
    <property type="match status" value="1"/>
</dbReference>
<dbReference type="Pfam" id="PF02518">
    <property type="entry name" value="HATPase_c"/>
    <property type="match status" value="1"/>
</dbReference>
<keyword evidence="4" id="KW-1003">Cell membrane</keyword>
<dbReference type="SMART" id="SM00304">
    <property type="entry name" value="HAMP"/>
    <property type="match status" value="1"/>
</dbReference>
<evidence type="ECO:0000256" key="7">
    <source>
        <dbReference type="ARBA" id="ARBA00022679"/>
    </source>
</evidence>
<evidence type="ECO:0000256" key="15">
    <source>
        <dbReference type="SAM" id="Phobius"/>
    </source>
</evidence>
<dbReference type="InterPro" id="IPR004358">
    <property type="entry name" value="Sig_transdc_His_kin-like_C"/>
</dbReference>
<keyword evidence="11" id="KW-0067">ATP-binding</keyword>
<keyword evidence="13" id="KW-0902">Two-component regulatory system</keyword>
<dbReference type="InterPro" id="IPR036097">
    <property type="entry name" value="HisK_dim/P_sf"/>
</dbReference>
<feature type="domain" description="HAMP" evidence="17">
    <location>
        <begin position="174"/>
        <end position="225"/>
    </location>
</feature>
<evidence type="ECO:0000256" key="14">
    <source>
        <dbReference type="ARBA" id="ARBA00023136"/>
    </source>
</evidence>
<keyword evidence="8 15" id="KW-0812">Transmembrane</keyword>
<feature type="transmembrane region" description="Helical" evidence="15">
    <location>
        <begin position="154"/>
        <end position="173"/>
    </location>
</feature>
<comment type="subcellular location">
    <subcellularLocation>
        <location evidence="2">Cell inner membrane</location>
        <topology evidence="2">Multi-pass membrane protein</topology>
    </subcellularLocation>
</comment>
<dbReference type="Pfam" id="PF00672">
    <property type="entry name" value="HAMP"/>
    <property type="match status" value="1"/>
</dbReference>
<evidence type="ECO:0000256" key="9">
    <source>
        <dbReference type="ARBA" id="ARBA00022741"/>
    </source>
</evidence>
<keyword evidence="9" id="KW-0547">Nucleotide-binding</keyword>
<feature type="transmembrane region" description="Helical" evidence="15">
    <location>
        <begin position="14"/>
        <end position="33"/>
    </location>
</feature>
<dbReference type="AlphaFoldDB" id="A0AA48HCD2"/>
<name>A0AA48HCD2_9RHOB</name>
<keyword evidence="19" id="KW-1185">Reference proteome</keyword>
<dbReference type="GO" id="GO:0005524">
    <property type="term" value="F:ATP binding"/>
    <property type="evidence" value="ECO:0007669"/>
    <property type="project" value="UniProtKB-KW"/>
</dbReference>
<dbReference type="PROSITE" id="PS50109">
    <property type="entry name" value="HIS_KIN"/>
    <property type="match status" value="1"/>
</dbReference>
<dbReference type="Gene3D" id="1.10.287.130">
    <property type="match status" value="1"/>
</dbReference>
<feature type="domain" description="Histidine kinase" evidence="16">
    <location>
        <begin position="233"/>
        <end position="432"/>
    </location>
</feature>
<protein>
    <recommendedName>
        <fullName evidence="3">histidine kinase</fullName>
        <ecNumber evidence="3">2.7.13.3</ecNumber>
    </recommendedName>
</protein>
<evidence type="ECO:0000313" key="19">
    <source>
        <dbReference type="Proteomes" id="UP001337723"/>
    </source>
</evidence>
<dbReference type="Pfam" id="PF00512">
    <property type="entry name" value="HisKA"/>
    <property type="match status" value="1"/>
</dbReference>
<evidence type="ECO:0000259" key="17">
    <source>
        <dbReference type="PROSITE" id="PS50885"/>
    </source>
</evidence>
<dbReference type="RefSeq" id="WP_338271492.1">
    <property type="nucleotide sequence ID" value="NZ_AP027266.1"/>
</dbReference>
<evidence type="ECO:0000256" key="3">
    <source>
        <dbReference type="ARBA" id="ARBA00012438"/>
    </source>
</evidence>
<keyword evidence="12 15" id="KW-1133">Transmembrane helix</keyword>
<dbReference type="PRINTS" id="PR00344">
    <property type="entry name" value="BCTRLSENSOR"/>
</dbReference>
<evidence type="ECO:0000256" key="2">
    <source>
        <dbReference type="ARBA" id="ARBA00004429"/>
    </source>
</evidence>
<dbReference type="InterPro" id="IPR003594">
    <property type="entry name" value="HATPase_dom"/>
</dbReference>
<evidence type="ECO:0000256" key="10">
    <source>
        <dbReference type="ARBA" id="ARBA00022777"/>
    </source>
</evidence>
<evidence type="ECO:0000256" key="13">
    <source>
        <dbReference type="ARBA" id="ARBA00023012"/>
    </source>
</evidence>
<dbReference type="EC" id="2.7.13.3" evidence="3"/>
<evidence type="ECO:0000256" key="5">
    <source>
        <dbReference type="ARBA" id="ARBA00022519"/>
    </source>
</evidence>
<keyword evidence="14 15" id="KW-0472">Membrane</keyword>
<dbReference type="Gene3D" id="3.30.565.10">
    <property type="entry name" value="Histidine kinase-like ATPase, C-terminal domain"/>
    <property type="match status" value="1"/>
</dbReference>
<dbReference type="EMBL" id="AP027266">
    <property type="protein sequence ID" value="BDW85688.1"/>
    <property type="molecule type" value="Genomic_DNA"/>
</dbReference>
<evidence type="ECO:0000256" key="8">
    <source>
        <dbReference type="ARBA" id="ARBA00022692"/>
    </source>
</evidence>
<evidence type="ECO:0000256" key="12">
    <source>
        <dbReference type="ARBA" id="ARBA00022989"/>
    </source>
</evidence>
<evidence type="ECO:0000256" key="4">
    <source>
        <dbReference type="ARBA" id="ARBA00022475"/>
    </source>
</evidence>
<keyword evidence="7" id="KW-0808">Transferase</keyword>
<evidence type="ECO:0000259" key="16">
    <source>
        <dbReference type="PROSITE" id="PS50109"/>
    </source>
</evidence>
<dbReference type="InterPro" id="IPR005467">
    <property type="entry name" value="His_kinase_dom"/>
</dbReference>
<dbReference type="PANTHER" id="PTHR44936:SF5">
    <property type="entry name" value="SENSOR HISTIDINE KINASE ENVZ"/>
    <property type="match status" value="1"/>
</dbReference>
<dbReference type="GO" id="GO:0005886">
    <property type="term" value="C:plasma membrane"/>
    <property type="evidence" value="ECO:0007669"/>
    <property type="project" value="UniProtKB-SubCell"/>
</dbReference>
<dbReference type="PANTHER" id="PTHR44936">
    <property type="entry name" value="SENSOR PROTEIN CREC"/>
    <property type="match status" value="1"/>
</dbReference>
<keyword evidence="10 18" id="KW-0418">Kinase</keyword>
<dbReference type="GO" id="GO:0000155">
    <property type="term" value="F:phosphorelay sensor kinase activity"/>
    <property type="evidence" value="ECO:0007669"/>
    <property type="project" value="InterPro"/>
</dbReference>
<dbReference type="InterPro" id="IPR050980">
    <property type="entry name" value="2C_sensor_his_kinase"/>
</dbReference>
<dbReference type="InterPro" id="IPR003661">
    <property type="entry name" value="HisK_dim/P_dom"/>
</dbReference>
<dbReference type="InterPro" id="IPR003660">
    <property type="entry name" value="HAMP_dom"/>
</dbReference>
<dbReference type="InterPro" id="IPR036890">
    <property type="entry name" value="HATPase_C_sf"/>
</dbReference>
<dbReference type="PROSITE" id="PS50885">
    <property type="entry name" value="HAMP"/>
    <property type="match status" value="1"/>
</dbReference>
<evidence type="ECO:0000313" key="18">
    <source>
        <dbReference type="EMBL" id="BDW85688.1"/>
    </source>
</evidence>
<evidence type="ECO:0000256" key="1">
    <source>
        <dbReference type="ARBA" id="ARBA00000085"/>
    </source>
</evidence>
<dbReference type="SMART" id="SM00388">
    <property type="entry name" value="HisKA"/>
    <property type="match status" value="1"/>
</dbReference>
<dbReference type="KEGG" id="rmai:MACH21_18650"/>
<reference evidence="18 19" key="1">
    <citation type="submission" date="2023-01" db="EMBL/GenBank/DDBJ databases">
        <title>Complete genome sequence of Roseicyclus marinus strain Dej080120_10.</title>
        <authorList>
            <person name="Ueki S."/>
            <person name="Maruyama F."/>
        </authorList>
    </citation>
    <scope>NUCLEOTIDE SEQUENCE [LARGE SCALE GENOMIC DNA]</scope>
    <source>
        <strain evidence="18 19">Dej080120_10</strain>
    </source>
</reference>
<evidence type="ECO:0000256" key="6">
    <source>
        <dbReference type="ARBA" id="ARBA00022553"/>
    </source>
</evidence>
<keyword evidence="6" id="KW-0597">Phosphoprotein</keyword>
<dbReference type="CDD" id="cd00075">
    <property type="entry name" value="HATPase"/>
    <property type="match status" value="1"/>
</dbReference>
<gene>
    <name evidence="18" type="ORF">MACH21_18650</name>
</gene>
<dbReference type="SUPFAM" id="SSF47384">
    <property type="entry name" value="Homodimeric domain of signal transducing histidine kinase"/>
    <property type="match status" value="1"/>
</dbReference>
<dbReference type="CDD" id="cd00082">
    <property type="entry name" value="HisKA"/>
    <property type="match status" value="1"/>
</dbReference>
<organism evidence="18 19">
    <name type="scientific">Roseicyclus marinus</name>
    <dbReference type="NCBI Taxonomy" id="2161673"/>
    <lineage>
        <taxon>Bacteria</taxon>
        <taxon>Pseudomonadati</taxon>
        <taxon>Pseudomonadota</taxon>
        <taxon>Alphaproteobacteria</taxon>
        <taxon>Rhodobacterales</taxon>
        <taxon>Roseobacteraceae</taxon>
        <taxon>Roseicyclus</taxon>
    </lineage>
</organism>